<evidence type="ECO:0000256" key="2">
    <source>
        <dbReference type="ARBA" id="ARBA00022741"/>
    </source>
</evidence>
<protein>
    <recommendedName>
        <fullName evidence="4">Bacterial type II secretion system protein E domain-containing protein</fullName>
    </recommendedName>
</protein>
<comment type="similarity">
    <text evidence="1">Belongs to the GSP E family.</text>
</comment>
<name>A0A5R8QES6_9FIRM</name>
<keyword evidence="2" id="KW-0547">Nucleotide-binding</keyword>
<dbReference type="GO" id="GO:0005886">
    <property type="term" value="C:plasma membrane"/>
    <property type="evidence" value="ECO:0007669"/>
    <property type="project" value="TreeGrafter"/>
</dbReference>
<dbReference type="GO" id="GO:0005524">
    <property type="term" value="F:ATP binding"/>
    <property type="evidence" value="ECO:0007669"/>
    <property type="project" value="UniProtKB-KW"/>
</dbReference>
<dbReference type="PANTHER" id="PTHR30258">
    <property type="entry name" value="TYPE II SECRETION SYSTEM PROTEIN GSPE-RELATED"/>
    <property type="match status" value="1"/>
</dbReference>
<dbReference type="Pfam" id="PF00437">
    <property type="entry name" value="T2SSE"/>
    <property type="match status" value="1"/>
</dbReference>
<dbReference type="InterPro" id="IPR027417">
    <property type="entry name" value="P-loop_NTPase"/>
</dbReference>
<evidence type="ECO:0000256" key="3">
    <source>
        <dbReference type="ARBA" id="ARBA00022840"/>
    </source>
</evidence>
<dbReference type="InParanoid" id="A0A5R8QES6"/>
<dbReference type="Proteomes" id="UP000306912">
    <property type="component" value="Unassembled WGS sequence"/>
</dbReference>
<evidence type="ECO:0000313" key="5">
    <source>
        <dbReference type="EMBL" id="TLG76515.1"/>
    </source>
</evidence>
<feature type="domain" description="Bacterial type II secretion system protein E" evidence="4">
    <location>
        <begin position="9"/>
        <end position="274"/>
    </location>
</feature>
<accession>A0A5R8QES6</accession>
<comment type="caution">
    <text evidence="5">The sequence shown here is derived from an EMBL/GenBank/DDBJ whole genome shotgun (WGS) entry which is preliminary data.</text>
</comment>
<proteinExistence type="inferred from homology"/>
<keyword evidence="3" id="KW-0067">ATP-binding</keyword>
<sequence>MMEVKIYFECLLKHLLDNRIADVHFIIDANGSRVMVRSSNKKMIMIAELIVKDMRKLMSFIKYIASMSLANAIMESGVLHYHLNEQLIDLRVAVMPMADAELMTLRIHYQNSNDDFDYLTDNQSHQKFFQELCHQEQGLVVFSGATGNGKTTTIYTLMNYMLKLGKHIVSIEDPIEQKINGVMQFEVNELAGRSYDAMLSQVLRHDPDVIVIGEVRNSSVAKSALRAALTGHLVITTIHAQSCQKVVQRLLDLKCNQEMIMATMIASVYQQLHIDNKTNDKYCQFTILDTKQIQKYLSCGRQSNDFLQNGVMYEH</sequence>
<keyword evidence="6" id="KW-1185">Reference proteome</keyword>
<organism evidence="5 6">
    <name type="scientific">Culicoidibacter larvae</name>
    <dbReference type="NCBI Taxonomy" id="2579976"/>
    <lineage>
        <taxon>Bacteria</taxon>
        <taxon>Bacillati</taxon>
        <taxon>Bacillota</taxon>
        <taxon>Culicoidibacteria</taxon>
        <taxon>Culicoidibacterales</taxon>
        <taxon>Culicoidibacteraceae</taxon>
        <taxon>Culicoidibacter</taxon>
    </lineage>
</organism>
<dbReference type="Gene3D" id="3.40.50.300">
    <property type="entry name" value="P-loop containing nucleotide triphosphate hydrolases"/>
    <property type="match status" value="1"/>
</dbReference>
<dbReference type="CDD" id="cd01129">
    <property type="entry name" value="PulE-GspE-like"/>
    <property type="match status" value="1"/>
</dbReference>
<gene>
    <name evidence="5" type="ORF">FEZ08_02560</name>
</gene>
<dbReference type="PANTHER" id="PTHR30258:SF2">
    <property type="entry name" value="COMG OPERON PROTEIN 1"/>
    <property type="match status" value="1"/>
</dbReference>
<dbReference type="EMBL" id="VBWP01000002">
    <property type="protein sequence ID" value="TLG76515.1"/>
    <property type="molecule type" value="Genomic_DNA"/>
</dbReference>
<evidence type="ECO:0000313" key="6">
    <source>
        <dbReference type="Proteomes" id="UP000306912"/>
    </source>
</evidence>
<reference evidence="5 6" key="1">
    <citation type="submission" date="2019-05" db="EMBL/GenBank/DDBJ databases">
        <title>Culicoidintestinum kansasii gen. nov., sp. nov. from the gastrointestinal tract of the biting midge, Culicoides sonorensis.</title>
        <authorList>
            <person name="Neupane S."/>
            <person name="Ghosh A."/>
            <person name="Gunther S."/>
            <person name="Martin K."/>
            <person name="Zurek L."/>
        </authorList>
    </citation>
    <scope>NUCLEOTIDE SEQUENCE [LARGE SCALE GENOMIC DNA]</scope>
    <source>
        <strain evidence="5 6">CS-1</strain>
    </source>
</reference>
<evidence type="ECO:0000259" key="4">
    <source>
        <dbReference type="Pfam" id="PF00437"/>
    </source>
</evidence>
<dbReference type="SUPFAM" id="SSF52540">
    <property type="entry name" value="P-loop containing nucleoside triphosphate hydrolases"/>
    <property type="match status" value="1"/>
</dbReference>
<dbReference type="InterPro" id="IPR001482">
    <property type="entry name" value="T2SS/T4SS_dom"/>
</dbReference>
<dbReference type="Gene3D" id="3.30.450.90">
    <property type="match status" value="1"/>
</dbReference>
<dbReference type="OrthoDB" id="9808272at2"/>
<dbReference type="FunCoup" id="A0A5R8QES6">
    <property type="interactions" value="133"/>
</dbReference>
<evidence type="ECO:0000256" key="1">
    <source>
        <dbReference type="ARBA" id="ARBA00006611"/>
    </source>
</evidence>
<dbReference type="GO" id="GO:0016887">
    <property type="term" value="F:ATP hydrolysis activity"/>
    <property type="evidence" value="ECO:0007669"/>
    <property type="project" value="TreeGrafter"/>
</dbReference>
<dbReference type="AlphaFoldDB" id="A0A5R8QES6"/>